<dbReference type="Proteomes" id="UP000094112">
    <property type="component" value="Unassembled WGS sequence"/>
</dbReference>
<evidence type="ECO:0000313" key="2">
    <source>
        <dbReference type="Proteomes" id="UP000094112"/>
    </source>
</evidence>
<proteinExistence type="predicted"/>
<protein>
    <submittedName>
        <fullName evidence="1">Uncharacterized protein</fullName>
    </submittedName>
</protein>
<gene>
    <name evidence="1" type="ORF">WICANDRAFT_80340</name>
</gene>
<organism evidence="1 2">
    <name type="scientific">Wickerhamomyces anomalus (strain ATCC 58044 / CBS 1984 / NCYC 433 / NRRL Y-366-8)</name>
    <name type="common">Yeast</name>
    <name type="synonym">Hansenula anomala</name>
    <dbReference type="NCBI Taxonomy" id="683960"/>
    <lineage>
        <taxon>Eukaryota</taxon>
        <taxon>Fungi</taxon>
        <taxon>Dikarya</taxon>
        <taxon>Ascomycota</taxon>
        <taxon>Saccharomycotina</taxon>
        <taxon>Saccharomycetes</taxon>
        <taxon>Phaffomycetales</taxon>
        <taxon>Wickerhamomycetaceae</taxon>
        <taxon>Wickerhamomyces</taxon>
    </lineage>
</organism>
<keyword evidence="2" id="KW-1185">Reference proteome</keyword>
<dbReference type="RefSeq" id="XP_019037393.1">
    <property type="nucleotide sequence ID" value="XM_019185047.1"/>
</dbReference>
<evidence type="ECO:0000313" key="1">
    <source>
        <dbReference type="EMBL" id="ODQ58186.1"/>
    </source>
</evidence>
<dbReference type="AlphaFoldDB" id="A0A1E3NYD8"/>
<name>A0A1E3NYD8_WICAA</name>
<dbReference type="EMBL" id="KV454212">
    <property type="protein sequence ID" value="ODQ58186.1"/>
    <property type="molecule type" value="Genomic_DNA"/>
</dbReference>
<reference evidence="1 2" key="1">
    <citation type="journal article" date="2016" name="Proc. Natl. Acad. Sci. U.S.A.">
        <title>Comparative genomics of biotechnologically important yeasts.</title>
        <authorList>
            <person name="Riley R."/>
            <person name="Haridas S."/>
            <person name="Wolfe K.H."/>
            <person name="Lopes M.R."/>
            <person name="Hittinger C.T."/>
            <person name="Goeker M."/>
            <person name="Salamov A.A."/>
            <person name="Wisecaver J.H."/>
            <person name="Long T.M."/>
            <person name="Calvey C.H."/>
            <person name="Aerts A.L."/>
            <person name="Barry K.W."/>
            <person name="Choi C."/>
            <person name="Clum A."/>
            <person name="Coughlan A.Y."/>
            <person name="Deshpande S."/>
            <person name="Douglass A.P."/>
            <person name="Hanson S.J."/>
            <person name="Klenk H.-P."/>
            <person name="LaButti K.M."/>
            <person name="Lapidus A."/>
            <person name="Lindquist E.A."/>
            <person name="Lipzen A.M."/>
            <person name="Meier-Kolthoff J.P."/>
            <person name="Ohm R.A."/>
            <person name="Otillar R.P."/>
            <person name="Pangilinan J.L."/>
            <person name="Peng Y."/>
            <person name="Rokas A."/>
            <person name="Rosa C.A."/>
            <person name="Scheuner C."/>
            <person name="Sibirny A.A."/>
            <person name="Slot J.C."/>
            <person name="Stielow J.B."/>
            <person name="Sun H."/>
            <person name="Kurtzman C.P."/>
            <person name="Blackwell M."/>
            <person name="Grigoriev I.V."/>
            <person name="Jeffries T.W."/>
        </authorList>
    </citation>
    <scope>NUCLEOTIDE SEQUENCE [LARGE SCALE GENOMIC DNA]</scope>
    <source>
        <strain evidence="2">ATCC 58044 / CBS 1984 / NCYC 433 / NRRL Y-366-8</strain>
    </source>
</reference>
<dbReference type="GeneID" id="30202293"/>
<sequence>MPAKIEVRGLTKKEWKAKVLKIETWIDNYQRVHGTADYENATDQTLSHQTNKKTNKKRKLDIVKPLGTGIGSILESGQVEDDPEEQIPRSSHRIPTCSENVNSLVVETYEDIISLIIGNARKKKLVEKVAFKLGIYGKVTDKKYEPLLKKYYKDYDLGRILRKVLLDAELVTLITPHVTKWCAETQTAVYEPLLKAAEEVFYHLRKNNDLIYDLIPENYERDVLLAVIPMLMTHDPLTEPDSQVFAIELANCTCYFPYYYVLTIMLKFLEYEITKPINNRLKRISHDDQRRLVQITIMNCVSEFFHHREDQEQVNENFFQQLFKLCETMPSHVIAALKLLYAFNNNDTSYRHWDTSREHWRLLRHCGFKLREPTMTNFKKYTTTIGLQVPSEVFRNPAKFYGVPFFIVSGYRASHHDLKP</sequence>
<accession>A0A1E3NYD8</accession>